<keyword evidence="3 7" id="KW-0479">Metal-binding</keyword>
<dbReference type="InterPro" id="IPR001128">
    <property type="entry name" value="Cyt_P450"/>
</dbReference>
<evidence type="ECO:0000256" key="6">
    <source>
        <dbReference type="ARBA" id="ARBA00023033"/>
    </source>
</evidence>
<dbReference type="EMBL" id="JAVDXZ010000001">
    <property type="protein sequence ID" value="MDR7328572.1"/>
    <property type="molecule type" value="Genomic_DNA"/>
</dbReference>
<dbReference type="Pfam" id="PF00067">
    <property type="entry name" value="p450"/>
    <property type="match status" value="1"/>
</dbReference>
<comment type="similarity">
    <text evidence="1 7">Belongs to the cytochrome P450 family.</text>
</comment>
<evidence type="ECO:0000256" key="7">
    <source>
        <dbReference type="RuleBase" id="RU000461"/>
    </source>
</evidence>
<dbReference type="SUPFAM" id="SSF48264">
    <property type="entry name" value="Cytochrome P450"/>
    <property type="match status" value="1"/>
</dbReference>
<keyword evidence="9" id="KW-1185">Reference proteome</keyword>
<evidence type="ECO:0000256" key="2">
    <source>
        <dbReference type="ARBA" id="ARBA00022617"/>
    </source>
</evidence>
<dbReference type="Gene3D" id="1.10.630.10">
    <property type="entry name" value="Cytochrome P450"/>
    <property type="match status" value="1"/>
</dbReference>
<keyword evidence="6 7" id="KW-0503">Monooxygenase</keyword>
<evidence type="ECO:0000256" key="4">
    <source>
        <dbReference type="ARBA" id="ARBA00023002"/>
    </source>
</evidence>
<dbReference type="InterPro" id="IPR002397">
    <property type="entry name" value="Cyt_P450_B"/>
</dbReference>
<accession>A0ABU1ZWG3</accession>
<reference evidence="8" key="1">
    <citation type="submission" date="2023-07" db="EMBL/GenBank/DDBJ databases">
        <title>Sequencing the genomes of 1000 actinobacteria strains.</title>
        <authorList>
            <person name="Klenk H.-P."/>
        </authorList>
    </citation>
    <scope>NUCLEOTIDE SEQUENCE</scope>
    <source>
        <strain evidence="8">DSM 107476</strain>
    </source>
</reference>
<name>A0ABU1ZWG3_9CORY</name>
<dbReference type="PRINTS" id="PR00359">
    <property type="entry name" value="BP450"/>
</dbReference>
<evidence type="ECO:0000256" key="3">
    <source>
        <dbReference type="ARBA" id="ARBA00022723"/>
    </source>
</evidence>
<evidence type="ECO:0000313" key="9">
    <source>
        <dbReference type="Proteomes" id="UP001180840"/>
    </source>
</evidence>
<keyword evidence="2 7" id="KW-0349">Heme</keyword>
<dbReference type="PANTHER" id="PTHR46696">
    <property type="entry name" value="P450, PUTATIVE (EUROFUNG)-RELATED"/>
    <property type="match status" value="1"/>
</dbReference>
<dbReference type="InterPro" id="IPR036396">
    <property type="entry name" value="Cyt_P450_sf"/>
</dbReference>
<organism evidence="8 9">
    <name type="scientific">Corynebacterium guangdongense</name>
    <dbReference type="NCBI Taxonomy" id="1783348"/>
    <lineage>
        <taxon>Bacteria</taxon>
        <taxon>Bacillati</taxon>
        <taxon>Actinomycetota</taxon>
        <taxon>Actinomycetes</taxon>
        <taxon>Mycobacteriales</taxon>
        <taxon>Corynebacteriaceae</taxon>
        <taxon>Corynebacterium</taxon>
    </lineage>
</organism>
<comment type="caution">
    <text evidence="8">The sequence shown here is derived from an EMBL/GenBank/DDBJ whole genome shotgun (WGS) entry which is preliminary data.</text>
</comment>
<keyword evidence="4 7" id="KW-0560">Oxidoreductase</keyword>
<sequence length="396" mass="43102">MSAPTSTRVESDVNLFSDQTLNVHDDSVFGPLRESGAVVYLTEHDAYAITRYDEVKEAAGNPEVFSSAQVAFNPKMNEMLKGTSLVADPPNHGPLRAVLSEHLSPRSLRKLKVTIDEKGDALVKELFSRESFDGMKDLAVAFPVSIVLDLIGVQGDIRDKILGWGDAAFNLLGSENERMKAAFPAAGEMFHWTHEVMSGEHLAEGSIGKAVWAAAERGEIAHESFNALVHQILAAGMDTTVTTLGNVLVLFGQHPDQWEKLKADPSLASSALTEVLRLRTPAPVFGRLAREDIEIGGTVIPAGSQVALCYGSANMDPRHYENPETFDITRNAADHVSFGYGIHGCAGQGLARLEINAIINAMLKYVDVYSIGEVKNRLNNFTRPYESVEVKDITLV</sequence>
<dbReference type="RefSeq" id="WP_290197499.1">
    <property type="nucleotide sequence ID" value="NZ_CP047654.1"/>
</dbReference>
<dbReference type="PRINTS" id="PR00385">
    <property type="entry name" value="P450"/>
</dbReference>
<gene>
    <name evidence="8" type="ORF">J2S39_000248</name>
</gene>
<proteinExistence type="inferred from homology"/>
<evidence type="ECO:0000313" key="8">
    <source>
        <dbReference type="EMBL" id="MDR7328572.1"/>
    </source>
</evidence>
<evidence type="ECO:0000256" key="5">
    <source>
        <dbReference type="ARBA" id="ARBA00023004"/>
    </source>
</evidence>
<dbReference type="PANTHER" id="PTHR46696:SF1">
    <property type="entry name" value="CYTOCHROME P450 YJIB-RELATED"/>
    <property type="match status" value="1"/>
</dbReference>
<evidence type="ECO:0000256" key="1">
    <source>
        <dbReference type="ARBA" id="ARBA00010617"/>
    </source>
</evidence>
<dbReference type="Proteomes" id="UP001180840">
    <property type="component" value="Unassembled WGS sequence"/>
</dbReference>
<keyword evidence="5 7" id="KW-0408">Iron</keyword>
<dbReference type="InterPro" id="IPR017972">
    <property type="entry name" value="Cyt_P450_CS"/>
</dbReference>
<dbReference type="PROSITE" id="PS00086">
    <property type="entry name" value="CYTOCHROME_P450"/>
    <property type="match status" value="1"/>
</dbReference>
<protein>
    <submittedName>
        <fullName evidence="8">Cytochrome P450</fullName>
    </submittedName>
</protein>